<evidence type="ECO:0000313" key="3">
    <source>
        <dbReference type="Proteomes" id="UP000050277"/>
    </source>
</evidence>
<keyword evidence="3" id="KW-1185">Reference proteome</keyword>
<keyword evidence="1" id="KW-1133">Transmembrane helix</keyword>
<comment type="caution">
    <text evidence="2">The sequence shown here is derived from an EMBL/GenBank/DDBJ whole genome shotgun (WGS) entry which is preliminary data.</text>
</comment>
<keyword evidence="1" id="KW-0812">Transmembrane</keyword>
<protein>
    <submittedName>
        <fullName evidence="2">Uncharacterized protein</fullName>
    </submittedName>
</protein>
<evidence type="ECO:0000313" key="2">
    <source>
        <dbReference type="EMBL" id="KPL79453.1"/>
    </source>
</evidence>
<gene>
    <name evidence="2" type="ORF">SE18_26170</name>
</gene>
<organism evidence="2 3">
    <name type="scientific">Herpetosiphon geysericola</name>
    <dbReference type="NCBI Taxonomy" id="70996"/>
    <lineage>
        <taxon>Bacteria</taxon>
        <taxon>Bacillati</taxon>
        <taxon>Chloroflexota</taxon>
        <taxon>Chloroflexia</taxon>
        <taxon>Herpetosiphonales</taxon>
        <taxon>Herpetosiphonaceae</taxon>
        <taxon>Herpetosiphon</taxon>
    </lineage>
</organism>
<feature type="transmembrane region" description="Helical" evidence="1">
    <location>
        <begin position="6"/>
        <end position="30"/>
    </location>
</feature>
<evidence type="ECO:0000256" key="1">
    <source>
        <dbReference type="SAM" id="Phobius"/>
    </source>
</evidence>
<dbReference type="Proteomes" id="UP000050277">
    <property type="component" value="Unassembled WGS sequence"/>
</dbReference>
<dbReference type="OrthoDB" id="9827663at2"/>
<dbReference type="RefSeq" id="WP_054537416.1">
    <property type="nucleotide sequence ID" value="NZ_LGKP01000046.1"/>
</dbReference>
<keyword evidence="1" id="KW-0472">Membrane</keyword>
<accession>A0A0P6Y3F7</accession>
<feature type="transmembrane region" description="Helical" evidence="1">
    <location>
        <begin position="71"/>
        <end position="90"/>
    </location>
</feature>
<reference evidence="2 3" key="1">
    <citation type="submission" date="2015-07" db="EMBL/GenBank/DDBJ databases">
        <title>Whole genome sequence of Herpetosiphon geysericola DSM 7119.</title>
        <authorList>
            <person name="Hemp J."/>
            <person name="Ward L.M."/>
            <person name="Pace L.A."/>
            <person name="Fischer W.W."/>
        </authorList>
    </citation>
    <scope>NUCLEOTIDE SEQUENCE [LARGE SCALE GENOMIC DNA]</scope>
    <source>
        <strain evidence="2 3">DSM 7119</strain>
    </source>
</reference>
<dbReference type="AlphaFoldDB" id="A0A0P6Y3F7"/>
<proteinExistence type="predicted"/>
<feature type="transmembrane region" description="Helical" evidence="1">
    <location>
        <begin position="102"/>
        <end position="122"/>
    </location>
</feature>
<dbReference type="EMBL" id="LGKP01000046">
    <property type="protein sequence ID" value="KPL79453.1"/>
    <property type="molecule type" value="Genomic_DNA"/>
</dbReference>
<name>A0A0P6Y3F7_9CHLR</name>
<sequence>MQQRKVAHYIVTGLMLILGLIFGAFFVVWCGLLRFLFTEDGWTGWFLLIMAGFIAWRAIEAGRDAWDGLPSAPPSAIAALLATQFLFVVIQVHARWSGQSTGIDLLTILPHALIFGCIGLIFSLNGQFTGHLIEYADDEFLAEPAPSNEHDDDDDLMYLGGA</sequence>
<feature type="transmembrane region" description="Helical" evidence="1">
    <location>
        <begin position="42"/>
        <end position="59"/>
    </location>
</feature>